<comment type="caution">
    <text evidence="10">The sequence shown here is derived from an EMBL/GenBank/DDBJ whole genome shotgun (WGS) entry which is preliminary data.</text>
</comment>
<dbReference type="EMBL" id="DUZY01000006">
    <property type="protein sequence ID" value="DAD43910.1"/>
    <property type="molecule type" value="Genomic_DNA"/>
</dbReference>
<evidence type="ECO:0000256" key="8">
    <source>
        <dbReference type="SAM" id="Phobius"/>
    </source>
</evidence>
<evidence type="ECO:0000256" key="1">
    <source>
        <dbReference type="ARBA" id="ARBA00004141"/>
    </source>
</evidence>
<feature type="compositionally biased region" description="Polar residues" evidence="7">
    <location>
        <begin position="198"/>
        <end position="208"/>
    </location>
</feature>
<dbReference type="PANTHER" id="PTHR24186">
    <property type="entry name" value="PROTEIN PHOSPHATASE 1 REGULATORY SUBUNIT"/>
    <property type="match status" value="1"/>
</dbReference>
<reference evidence="10 11" key="1">
    <citation type="journal article" date="2020" name="Mol. Biol. Evol.">
        <title>Distinct Expression and Methylation Patterns for Genes with Different Fates following a Single Whole-Genome Duplication in Flowering Plants.</title>
        <authorList>
            <person name="Shi T."/>
            <person name="Rahmani R.S."/>
            <person name="Gugger P.F."/>
            <person name="Wang M."/>
            <person name="Li H."/>
            <person name="Zhang Y."/>
            <person name="Li Z."/>
            <person name="Wang Q."/>
            <person name="Van de Peer Y."/>
            <person name="Marchal K."/>
            <person name="Chen J."/>
        </authorList>
    </citation>
    <scope>NUCLEOTIDE SEQUENCE [LARGE SCALE GENOMIC DNA]</scope>
    <source>
        <tissue evidence="10">Leaf</tissue>
    </source>
</reference>
<feature type="domain" description="PGG" evidence="9">
    <location>
        <begin position="35"/>
        <end position="132"/>
    </location>
</feature>
<comment type="subcellular location">
    <subcellularLocation>
        <location evidence="1">Membrane</location>
        <topology evidence="1">Multi-pass membrane protein</topology>
    </subcellularLocation>
</comment>
<name>A0A822ZHC8_NELNU</name>
<evidence type="ECO:0000256" key="7">
    <source>
        <dbReference type="SAM" id="MobiDB-lite"/>
    </source>
</evidence>
<proteinExistence type="predicted"/>
<dbReference type="AlphaFoldDB" id="A0A822ZHC8"/>
<sequence>MDTPRTNDSTPKHSFFRMPSVLKKFFNVLDRDYSHETRNVLLVVSALIAAVTFQAGVNPPGGVWQDDDGHHKAGRSIYAAHPVAFSLFLFYNTLGLSASISIIAYLTYGFPLYMEVLIAIYSMICTYASAVVAITPKGSVKFRYILIAAAIPYALRFVKQQWFFKEDTTKNSQKRPEKCSDHQPEPNERENCRMVNGVPNSNNNLGRV</sequence>
<evidence type="ECO:0000259" key="9">
    <source>
        <dbReference type="Pfam" id="PF13962"/>
    </source>
</evidence>
<keyword evidence="4 8" id="KW-1133">Transmembrane helix</keyword>
<dbReference type="Pfam" id="PF13962">
    <property type="entry name" value="PGG"/>
    <property type="match status" value="1"/>
</dbReference>
<accession>A0A822ZHC8</accession>
<keyword evidence="3" id="KW-0677">Repeat</keyword>
<evidence type="ECO:0000313" key="11">
    <source>
        <dbReference type="Proteomes" id="UP000607653"/>
    </source>
</evidence>
<dbReference type="InterPro" id="IPR026961">
    <property type="entry name" value="PGG_dom"/>
</dbReference>
<keyword evidence="6 8" id="KW-0472">Membrane</keyword>
<evidence type="ECO:0000256" key="4">
    <source>
        <dbReference type="ARBA" id="ARBA00022989"/>
    </source>
</evidence>
<feature type="compositionally biased region" description="Basic and acidic residues" evidence="7">
    <location>
        <begin position="172"/>
        <end position="192"/>
    </location>
</feature>
<feature type="transmembrane region" description="Helical" evidence="8">
    <location>
        <begin position="77"/>
        <end position="105"/>
    </location>
</feature>
<feature type="region of interest" description="Disordered" evidence="7">
    <location>
        <begin position="172"/>
        <end position="208"/>
    </location>
</feature>
<evidence type="ECO:0000256" key="5">
    <source>
        <dbReference type="ARBA" id="ARBA00023043"/>
    </source>
</evidence>
<evidence type="ECO:0000256" key="3">
    <source>
        <dbReference type="ARBA" id="ARBA00022737"/>
    </source>
</evidence>
<evidence type="ECO:0000256" key="6">
    <source>
        <dbReference type="ARBA" id="ARBA00023136"/>
    </source>
</evidence>
<keyword evidence="11" id="KW-1185">Reference proteome</keyword>
<feature type="transmembrane region" description="Helical" evidence="8">
    <location>
        <begin position="112"/>
        <end position="134"/>
    </location>
</feature>
<gene>
    <name evidence="10" type="ORF">HUJ06_002140</name>
</gene>
<feature type="transmembrane region" description="Helical" evidence="8">
    <location>
        <begin position="40"/>
        <end position="57"/>
    </location>
</feature>
<organism evidence="10 11">
    <name type="scientific">Nelumbo nucifera</name>
    <name type="common">Sacred lotus</name>
    <dbReference type="NCBI Taxonomy" id="4432"/>
    <lineage>
        <taxon>Eukaryota</taxon>
        <taxon>Viridiplantae</taxon>
        <taxon>Streptophyta</taxon>
        <taxon>Embryophyta</taxon>
        <taxon>Tracheophyta</taxon>
        <taxon>Spermatophyta</taxon>
        <taxon>Magnoliopsida</taxon>
        <taxon>Proteales</taxon>
        <taxon>Nelumbonaceae</taxon>
        <taxon>Nelumbo</taxon>
    </lineage>
</organism>
<dbReference type="GO" id="GO:0016020">
    <property type="term" value="C:membrane"/>
    <property type="evidence" value="ECO:0007669"/>
    <property type="project" value="UniProtKB-SubCell"/>
</dbReference>
<dbReference type="PANTHER" id="PTHR24186:SF37">
    <property type="entry name" value="PGG DOMAIN-CONTAINING PROTEIN"/>
    <property type="match status" value="1"/>
</dbReference>
<keyword evidence="5" id="KW-0040">ANK repeat</keyword>
<protein>
    <recommendedName>
        <fullName evidence="9">PGG domain-containing protein</fullName>
    </recommendedName>
</protein>
<keyword evidence="2 8" id="KW-0812">Transmembrane</keyword>
<evidence type="ECO:0000256" key="2">
    <source>
        <dbReference type="ARBA" id="ARBA00022692"/>
    </source>
</evidence>
<dbReference type="Proteomes" id="UP000607653">
    <property type="component" value="Unassembled WGS sequence"/>
</dbReference>
<evidence type="ECO:0000313" key="10">
    <source>
        <dbReference type="EMBL" id="DAD43910.1"/>
    </source>
</evidence>